<evidence type="ECO:0000313" key="1">
    <source>
        <dbReference type="EMBL" id="STX11662.1"/>
    </source>
</evidence>
<dbReference type="EMBL" id="UGMG01000003">
    <property type="protein sequence ID" value="STX11662.1"/>
    <property type="molecule type" value="Genomic_DNA"/>
</dbReference>
<accession>A0A378H4J2</accession>
<proteinExistence type="predicted"/>
<reference evidence="1 2" key="1">
    <citation type="submission" date="2018-06" db="EMBL/GenBank/DDBJ databases">
        <authorList>
            <consortium name="Pathogen Informatics"/>
            <person name="Doyle S."/>
        </authorList>
    </citation>
    <scope>NUCLEOTIDE SEQUENCE [LARGE SCALE GENOMIC DNA]</scope>
    <source>
        <strain evidence="1 2">NCTC11679</strain>
    </source>
</reference>
<dbReference type="Pfam" id="PF05069">
    <property type="entry name" value="Phage_tail_S"/>
    <property type="match status" value="1"/>
</dbReference>
<protein>
    <submittedName>
        <fullName evidence="1">Mu-like prophage protein gpG</fullName>
    </submittedName>
</protein>
<dbReference type="Proteomes" id="UP000255239">
    <property type="component" value="Unassembled WGS sequence"/>
</dbReference>
<sequence>MAYNIVFDVTDFERSLGELINKFEKRAPLMKMLAGLMEDAVQENFEVEGRPKWQHWKSNAYWAQRRGGKILQRSGRLAASITAYSDNDMATVGTNVVYAGIHQSGGKINIPARSQQAYYRQNKDGTLNNKFARKSKANYSEWHTIPAYEINMPARPFLRLTESDISDMEEKATDYFSQIYQ</sequence>
<gene>
    <name evidence="1" type="ORF">NCTC11679_06119</name>
</gene>
<evidence type="ECO:0000313" key="2">
    <source>
        <dbReference type="Proteomes" id="UP000255239"/>
    </source>
</evidence>
<dbReference type="NCBIfam" id="TIGR01635">
    <property type="entry name" value="tail_comp_S"/>
    <property type="match status" value="1"/>
</dbReference>
<name>A0A378H4J2_KLEPN</name>
<dbReference type="AlphaFoldDB" id="A0A378H4J2"/>
<organism evidence="1 2">
    <name type="scientific">Klebsiella pneumoniae</name>
    <dbReference type="NCBI Taxonomy" id="573"/>
    <lineage>
        <taxon>Bacteria</taxon>
        <taxon>Pseudomonadati</taxon>
        <taxon>Pseudomonadota</taxon>
        <taxon>Gammaproteobacteria</taxon>
        <taxon>Enterobacterales</taxon>
        <taxon>Enterobacteriaceae</taxon>
        <taxon>Klebsiella/Raoultella group</taxon>
        <taxon>Klebsiella</taxon>
        <taxon>Klebsiella pneumoniae complex</taxon>
    </lineage>
</organism>
<dbReference type="InterPro" id="IPR006522">
    <property type="entry name" value="Phage_virion_morphogenesis"/>
</dbReference>